<evidence type="ECO:0000313" key="1">
    <source>
        <dbReference type="EMBL" id="GIX64304.1"/>
    </source>
</evidence>
<proteinExistence type="predicted"/>
<evidence type="ECO:0000313" key="2">
    <source>
        <dbReference type="Proteomes" id="UP001497744"/>
    </source>
</evidence>
<dbReference type="EMBL" id="BPLF01000003">
    <property type="protein sequence ID" value="GIX64304.1"/>
    <property type="molecule type" value="Genomic_DNA"/>
</dbReference>
<comment type="caution">
    <text evidence="1">The sequence shown here is derived from an EMBL/GenBank/DDBJ whole genome shotgun (WGS) entry which is preliminary data.</text>
</comment>
<sequence>MKWRLMLRRSGTHDGVENGDDGNALPLEPSEIDQKVRDALQTVQLDGAAARGKVALGARHADVAEKHRNVGALHSVLVRNLLEQKKLDVAEGADAALLDHSVPDVGHDDGRGDDRRDGAPHLEVALARVHGGRVDELVEVVELLAGDGLHLVALDLERGVHLLHLRQALSGDVLGGAQAAVLVGVLVDGACQSALDFQELVVAAVRRRVSVGRGAGALDPGEAGHVAEALEGAFGDALIDDPTGTI</sequence>
<dbReference type="RefSeq" id="XP_067716373.1">
    <property type="nucleotide sequence ID" value="XM_067860272.1"/>
</dbReference>
<protein>
    <submittedName>
        <fullName evidence="1">Ribonucleoside-diphosphate reductase subunit alpha</fullName>
    </submittedName>
</protein>
<gene>
    <name evidence="1" type="ORF">BcabD6B2_37390</name>
</gene>
<accession>A0AAV4M0I9</accession>
<dbReference type="GeneID" id="94195785"/>
<organism evidence="1 2">
    <name type="scientific">Babesia caballi</name>
    <dbReference type="NCBI Taxonomy" id="5871"/>
    <lineage>
        <taxon>Eukaryota</taxon>
        <taxon>Sar</taxon>
        <taxon>Alveolata</taxon>
        <taxon>Apicomplexa</taxon>
        <taxon>Aconoidasida</taxon>
        <taxon>Piroplasmida</taxon>
        <taxon>Babesiidae</taxon>
        <taxon>Babesia</taxon>
    </lineage>
</organism>
<dbReference type="Proteomes" id="UP001497744">
    <property type="component" value="Unassembled WGS sequence"/>
</dbReference>
<dbReference type="AlphaFoldDB" id="A0AAV4M0I9"/>
<keyword evidence="2" id="KW-1185">Reference proteome</keyword>
<reference evidence="1 2" key="1">
    <citation type="submission" date="2021-06" db="EMBL/GenBank/DDBJ databases">
        <title>Genome sequence of Babesia caballi.</title>
        <authorList>
            <person name="Yamagishi J."/>
            <person name="Kidaka T."/>
            <person name="Ochi A."/>
        </authorList>
    </citation>
    <scope>NUCLEOTIDE SEQUENCE [LARGE SCALE GENOMIC DNA]</scope>
    <source>
        <strain evidence="1">USDA-D6B2</strain>
    </source>
</reference>
<name>A0AAV4M0I9_BABCB</name>